<feature type="region of interest" description="Disordered" evidence="1">
    <location>
        <begin position="215"/>
        <end position="236"/>
    </location>
</feature>
<feature type="compositionally biased region" description="Basic and acidic residues" evidence="1">
    <location>
        <begin position="20"/>
        <end position="45"/>
    </location>
</feature>
<reference evidence="2" key="2">
    <citation type="submission" date="2025-08" db="UniProtKB">
        <authorList>
            <consortium name="Ensembl"/>
        </authorList>
    </citation>
    <scope>IDENTIFICATION</scope>
</reference>
<protein>
    <submittedName>
        <fullName evidence="2">Uncharacterized protein</fullName>
    </submittedName>
</protein>
<dbReference type="Proteomes" id="UP000007875">
    <property type="component" value="Unassembled WGS sequence"/>
</dbReference>
<proteinExistence type="predicted"/>
<evidence type="ECO:0000313" key="3">
    <source>
        <dbReference type="Proteomes" id="UP000007875"/>
    </source>
</evidence>
<feature type="compositionally biased region" description="Basic and acidic residues" evidence="1">
    <location>
        <begin position="87"/>
        <end position="98"/>
    </location>
</feature>
<organism evidence="2 3">
    <name type="scientific">Ciona savignyi</name>
    <name type="common">Pacific transparent sea squirt</name>
    <dbReference type="NCBI Taxonomy" id="51511"/>
    <lineage>
        <taxon>Eukaryota</taxon>
        <taxon>Metazoa</taxon>
        <taxon>Chordata</taxon>
        <taxon>Tunicata</taxon>
        <taxon>Ascidiacea</taxon>
        <taxon>Phlebobranchia</taxon>
        <taxon>Cionidae</taxon>
        <taxon>Ciona</taxon>
    </lineage>
</organism>
<evidence type="ECO:0000256" key="1">
    <source>
        <dbReference type="SAM" id="MobiDB-lite"/>
    </source>
</evidence>
<dbReference type="GO" id="GO:0072357">
    <property type="term" value="C:PTW/PP1 phosphatase complex"/>
    <property type="evidence" value="ECO:0007669"/>
    <property type="project" value="TreeGrafter"/>
</dbReference>
<reference evidence="2" key="3">
    <citation type="submission" date="2025-09" db="UniProtKB">
        <authorList>
            <consortium name="Ensembl"/>
        </authorList>
    </citation>
    <scope>IDENTIFICATION</scope>
</reference>
<evidence type="ECO:0000313" key="2">
    <source>
        <dbReference type="Ensembl" id="ENSCSAVP00000007549.1"/>
    </source>
</evidence>
<dbReference type="PANTHER" id="PTHR46557">
    <property type="entry name" value="SERINE/THREONINE-PROTEIN PHOSPHATASE 1 REGULATORY SUBUNIT 10-RELATED"/>
    <property type="match status" value="1"/>
</dbReference>
<feature type="compositionally biased region" description="Polar residues" evidence="1">
    <location>
        <begin position="1"/>
        <end position="16"/>
    </location>
</feature>
<dbReference type="GO" id="GO:0000785">
    <property type="term" value="C:chromatin"/>
    <property type="evidence" value="ECO:0007669"/>
    <property type="project" value="TreeGrafter"/>
</dbReference>
<dbReference type="Ensembl" id="ENSCSAVT00000007648.1">
    <property type="protein sequence ID" value="ENSCSAVP00000007549.1"/>
    <property type="gene ID" value="ENSCSAVG00000004509.1"/>
</dbReference>
<dbReference type="HOGENOM" id="CLU_1177710_0_0_1"/>
<dbReference type="GO" id="GO:0008157">
    <property type="term" value="F:protein phosphatase 1 binding"/>
    <property type="evidence" value="ECO:0007669"/>
    <property type="project" value="TreeGrafter"/>
</dbReference>
<keyword evidence="3" id="KW-1185">Reference proteome</keyword>
<feature type="compositionally biased region" description="Basic and acidic residues" evidence="1">
    <location>
        <begin position="222"/>
        <end position="236"/>
    </location>
</feature>
<dbReference type="AlphaFoldDB" id="H2YQE1"/>
<name>H2YQE1_CIOSA</name>
<feature type="region of interest" description="Disordered" evidence="1">
    <location>
        <begin position="1"/>
        <end position="187"/>
    </location>
</feature>
<sequence>MTSWLNIIRSASTNPASSKPKKESNKVKPKLDKIPKKEKKDDKKVPVVRAPSFAKIRKTGLEEGETKKGQPKKANNKRSSVDSEDTVPDKKIKTEPKQPKKITISAGFMDALNSVATPAVVKRPVKRRPTKPTKSNSAGDKMSPSHSMAISGEAGDFGEAMDHDRTPSPTPPPTPSKPRLNKWGKPMKSVRWVQDSHIEDIRYFECEEGERVNVTSQGFKDAMQRDRLSERERLGD</sequence>
<reference evidence="3" key="1">
    <citation type="submission" date="2003-08" db="EMBL/GenBank/DDBJ databases">
        <authorList>
            <person name="Birren B."/>
            <person name="Nusbaum C."/>
            <person name="Abebe A."/>
            <person name="Abouelleil A."/>
            <person name="Adekoya E."/>
            <person name="Ait-zahra M."/>
            <person name="Allen N."/>
            <person name="Allen T."/>
            <person name="An P."/>
            <person name="Anderson M."/>
            <person name="Anderson S."/>
            <person name="Arachchi H."/>
            <person name="Armbruster J."/>
            <person name="Bachantsang P."/>
            <person name="Baldwin J."/>
            <person name="Barry A."/>
            <person name="Bayul T."/>
            <person name="Blitshsteyn B."/>
            <person name="Bloom T."/>
            <person name="Blye J."/>
            <person name="Boguslavskiy L."/>
            <person name="Borowsky M."/>
            <person name="Boukhgalter B."/>
            <person name="Brunache A."/>
            <person name="Butler J."/>
            <person name="Calixte N."/>
            <person name="Calvo S."/>
            <person name="Camarata J."/>
            <person name="Campo K."/>
            <person name="Chang J."/>
            <person name="Cheshatsang Y."/>
            <person name="Citroen M."/>
            <person name="Collymore A."/>
            <person name="Considine T."/>
            <person name="Cook A."/>
            <person name="Cooke P."/>
            <person name="Corum B."/>
            <person name="Cuomo C."/>
            <person name="David R."/>
            <person name="Dawoe T."/>
            <person name="Degray S."/>
            <person name="Dodge S."/>
            <person name="Dooley K."/>
            <person name="Dorje P."/>
            <person name="Dorjee K."/>
            <person name="Dorris L."/>
            <person name="Duffey N."/>
            <person name="Dupes A."/>
            <person name="Elkins T."/>
            <person name="Engels R."/>
            <person name="Erickson J."/>
            <person name="Farina A."/>
            <person name="Faro S."/>
            <person name="Ferreira P."/>
            <person name="Fischer H."/>
            <person name="Fitzgerald M."/>
            <person name="Foley K."/>
            <person name="Gage D."/>
            <person name="Galagan J."/>
            <person name="Gearin G."/>
            <person name="Gnerre S."/>
            <person name="Gnirke A."/>
            <person name="Goyette A."/>
            <person name="Graham J."/>
            <person name="Grandbois E."/>
            <person name="Gyaltsen K."/>
            <person name="Hafez N."/>
            <person name="Hagopian D."/>
            <person name="Hagos B."/>
            <person name="Hall J."/>
            <person name="Hatcher B."/>
            <person name="Heller A."/>
            <person name="Higgins H."/>
            <person name="Honan T."/>
            <person name="Horn A."/>
            <person name="Houde N."/>
            <person name="Hughes L."/>
            <person name="Hulme W."/>
            <person name="Husby E."/>
            <person name="Iliev I."/>
            <person name="Jaffe D."/>
            <person name="Jones C."/>
            <person name="Kamal M."/>
            <person name="Kamat A."/>
            <person name="Kamvysselis M."/>
            <person name="Karlsson E."/>
            <person name="Kells C."/>
            <person name="Kieu A."/>
            <person name="Kisner P."/>
            <person name="Kodira C."/>
            <person name="Kulbokas E."/>
            <person name="Labutti K."/>
            <person name="Lama D."/>
            <person name="Landers T."/>
            <person name="Leger J."/>
            <person name="Levine S."/>
            <person name="Lewis D."/>
            <person name="Lewis T."/>
            <person name="Lindblad-toh K."/>
            <person name="Liu X."/>
            <person name="Lokyitsang T."/>
            <person name="Lokyitsang Y."/>
            <person name="Lucien O."/>
            <person name="Lui A."/>
            <person name="Ma L.J."/>
            <person name="Mabbitt R."/>
            <person name="Macdonald J."/>
            <person name="Maclean C."/>
            <person name="Major J."/>
            <person name="Manning J."/>
            <person name="Marabella R."/>
            <person name="Maru K."/>
            <person name="Matthews C."/>
            <person name="Mauceli E."/>
            <person name="Mccarthy M."/>
            <person name="Mcdonough S."/>
            <person name="Mcghee T."/>
            <person name="Meldrim J."/>
            <person name="Meneus L."/>
            <person name="Mesirov J."/>
            <person name="Mihalev A."/>
            <person name="Mihova T."/>
            <person name="Mikkelsen T."/>
            <person name="Mlenga V."/>
            <person name="Moru K."/>
            <person name="Mozes J."/>
            <person name="Mulrain L."/>
            <person name="Munson G."/>
            <person name="Naylor J."/>
            <person name="Newes C."/>
            <person name="Nguyen C."/>
            <person name="Nguyen N."/>
            <person name="Nguyen T."/>
            <person name="Nicol R."/>
            <person name="Nielsen C."/>
            <person name="Nizzari M."/>
            <person name="Norbu C."/>
            <person name="Norbu N."/>
            <person name="O'donnell P."/>
            <person name="Okoawo O."/>
            <person name="O'leary S."/>
            <person name="Omotosho B."/>
            <person name="O'neill K."/>
            <person name="Osman S."/>
            <person name="Parker S."/>
            <person name="Perrin D."/>
            <person name="Phunkhang P."/>
            <person name="Piqani B."/>
            <person name="Purcell S."/>
            <person name="Rachupka T."/>
            <person name="Ramasamy U."/>
            <person name="Rameau R."/>
            <person name="Ray V."/>
            <person name="Raymond C."/>
            <person name="Retta R."/>
            <person name="Richardson S."/>
            <person name="Rise C."/>
            <person name="Rodriguez J."/>
            <person name="Rogers J."/>
            <person name="Rogov P."/>
            <person name="Rutman M."/>
            <person name="Schupbach R."/>
            <person name="Seaman C."/>
            <person name="Settipalli S."/>
            <person name="Sharpe T."/>
            <person name="Sheridan J."/>
            <person name="Sherpa N."/>
            <person name="Shi J."/>
            <person name="Smirnov S."/>
            <person name="Smith C."/>
            <person name="Sougnez C."/>
            <person name="Spencer B."/>
            <person name="Stalker J."/>
            <person name="Stange-thomann N."/>
            <person name="Stavropoulos S."/>
            <person name="Stetson K."/>
            <person name="Stone C."/>
            <person name="Stone S."/>
            <person name="Stubbs M."/>
            <person name="Talamas J."/>
            <person name="Tchuinga P."/>
            <person name="Tenzing P."/>
            <person name="Tesfaye S."/>
            <person name="Theodore J."/>
            <person name="Thoulutsang Y."/>
            <person name="Topham K."/>
            <person name="Towey S."/>
            <person name="Tsamla T."/>
            <person name="Tsomo N."/>
            <person name="Vallee D."/>
            <person name="Vassiliev H."/>
            <person name="Venkataraman V."/>
            <person name="Vinson J."/>
            <person name="Vo A."/>
            <person name="Wade C."/>
            <person name="Wang S."/>
            <person name="Wangchuk T."/>
            <person name="Wangdi T."/>
            <person name="Whittaker C."/>
            <person name="Wilkinson J."/>
            <person name="Wu Y."/>
            <person name="Wyman D."/>
            <person name="Yadav S."/>
            <person name="Yang S."/>
            <person name="Yang X."/>
            <person name="Yeager S."/>
            <person name="Yee E."/>
            <person name="Young G."/>
            <person name="Zainoun J."/>
            <person name="Zembeck L."/>
            <person name="Zimmer A."/>
            <person name="Zody M."/>
            <person name="Lander E."/>
        </authorList>
    </citation>
    <scope>NUCLEOTIDE SEQUENCE [LARGE SCALE GENOMIC DNA]</scope>
</reference>
<dbReference type="PANTHER" id="PTHR46557:SF1">
    <property type="entry name" value="SERINE_THREONINE-PROTEIN PHOSPHATASE 1 REGULATORY SUBUNIT 10"/>
    <property type="match status" value="1"/>
</dbReference>
<accession>H2YQE1</accession>
<feature type="compositionally biased region" description="Polar residues" evidence="1">
    <location>
        <begin position="132"/>
        <end position="148"/>
    </location>
</feature>
<feature type="compositionally biased region" description="Basic and acidic residues" evidence="1">
    <location>
        <begin position="59"/>
        <end position="68"/>
    </location>
</feature>